<accession>H0F579</accession>
<gene>
    <name evidence="6" type="ORF">KYC_09611</name>
</gene>
<evidence type="ECO:0000313" key="6">
    <source>
        <dbReference type="EMBL" id="EHK66393.1"/>
    </source>
</evidence>
<dbReference type="PATRIC" id="fig|477184.5.peg.1904"/>
<dbReference type="SMART" id="SM00347">
    <property type="entry name" value="HTH_MARR"/>
    <property type="match status" value="1"/>
</dbReference>
<dbReference type="AlphaFoldDB" id="H0F579"/>
<dbReference type="RefSeq" id="WP_008161406.1">
    <property type="nucleotide sequence ID" value="NZ_AGUF01000040.1"/>
</dbReference>
<evidence type="ECO:0000259" key="5">
    <source>
        <dbReference type="PROSITE" id="PS50995"/>
    </source>
</evidence>
<keyword evidence="3" id="KW-0804">Transcription</keyword>
<reference evidence="6 7" key="1">
    <citation type="journal article" date="2012" name="J. Bacteriol.">
        <title>Genome sequence of the highly efficient arsenite-oxidizing bacterium Achromobacter arsenitoxydans SY8.</title>
        <authorList>
            <person name="Li X."/>
            <person name="Hu Y."/>
            <person name="Gong J."/>
            <person name="Lin Y."/>
            <person name="Johnstone L."/>
            <person name="Rensing C."/>
            <person name="Wang G."/>
        </authorList>
    </citation>
    <scope>NUCLEOTIDE SEQUENCE [LARGE SCALE GENOMIC DNA]</scope>
    <source>
        <strain evidence="6 7">SY8</strain>
    </source>
</reference>
<name>H0F579_9BURK</name>
<organism evidence="6 7">
    <name type="scientific">Achromobacter arsenitoxydans SY8</name>
    <dbReference type="NCBI Taxonomy" id="477184"/>
    <lineage>
        <taxon>Bacteria</taxon>
        <taxon>Pseudomonadati</taxon>
        <taxon>Pseudomonadota</taxon>
        <taxon>Betaproteobacteria</taxon>
        <taxon>Burkholderiales</taxon>
        <taxon>Alcaligenaceae</taxon>
        <taxon>Achromobacter</taxon>
    </lineage>
</organism>
<dbReference type="InterPro" id="IPR036388">
    <property type="entry name" value="WH-like_DNA-bd_sf"/>
</dbReference>
<evidence type="ECO:0000313" key="7">
    <source>
        <dbReference type="Proteomes" id="UP000003113"/>
    </source>
</evidence>
<dbReference type="Pfam" id="PF12802">
    <property type="entry name" value="MarR_2"/>
    <property type="match status" value="1"/>
</dbReference>
<evidence type="ECO:0000256" key="2">
    <source>
        <dbReference type="ARBA" id="ARBA00023125"/>
    </source>
</evidence>
<dbReference type="InterPro" id="IPR000835">
    <property type="entry name" value="HTH_MarR-typ"/>
</dbReference>
<keyword evidence="2" id="KW-0238">DNA-binding</keyword>
<dbReference type="EMBL" id="AGUF01000040">
    <property type="protein sequence ID" value="EHK66393.1"/>
    <property type="molecule type" value="Genomic_DNA"/>
</dbReference>
<feature type="domain" description="HTH marR-type" evidence="5">
    <location>
        <begin position="8"/>
        <end position="140"/>
    </location>
</feature>
<feature type="region of interest" description="Disordered" evidence="4">
    <location>
        <begin position="154"/>
        <end position="179"/>
    </location>
</feature>
<dbReference type="PANTHER" id="PTHR42756:SF1">
    <property type="entry name" value="TRANSCRIPTIONAL REPRESSOR OF EMRAB OPERON"/>
    <property type="match status" value="1"/>
</dbReference>
<dbReference type="GO" id="GO:0003700">
    <property type="term" value="F:DNA-binding transcription factor activity"/>
    <property type="evidence" value="ECO:0007669"/>
    <property type="project" value="InterPro"/>
</dbReference>
<evidence type="ECO:0000256" key="3">
    <source>
        <dbReference type="ARBA" id="ARBA00023163"/>
    </source>
</evidence>
<evidence type="ECO:0000256" key="4">
    <source>
        <dbReference type="SAM" id="MobiDB-lite"/>
    </source>
</evidence>
<keyword evidence="1" id="KW-0805">Transcription regulation</keyword>
<dbReference type="eggNOG" id="COG1846">
    <property type="taxonomic scope" value="Bacteria"/>
</dbReference>
<dbReference type="PANTHER" id="PTHR42756">
    <property type="entry name" value="TRANSCRIPTIONAL REGULATOR, MARR"/>
    <property type="match status" value="1"/>
</dbReference>
<comment type="caution">
    <text evidence="6">The sequence shown here is derived from an EMBL/GenBank/DDBJ whole genome shotgun (WGS) entry which is preliminary data.</text>
</comment>
<dbReference type="Gene3D" id="1.10.10.10">
    <property type="entry name" value="Winged helix-like DNA-binding domain superfamily/Winged helix DNA-binding domain"/>
    <property type="match status" value="1"/>
</dbReference>
<dbReference type="InterPro" id="IPR036390">
    <property type="entry name" value="WH_DNA-bd_sf"/>
</dbReference>
<dbReference type="SUPFAM" id="SSF46785">
    <property type="entry name" value="Winged helix' DNA-binding domain"/>
    <property type="match status" value="1"/>
</dbReference>
<dbReference type="STRING" id="477184.KYC_09611"/>
<protein>
    <submittedName>
        <fullName evidence="6">MarR family transcriptional regulator</fullName>
    </submittedName>
</protein>
<proteinExistence type="predicted"/>
<keyword evidence="7" id="KW-1185">Reference proteome</keyword>
<dbReference type="PROSITE" id="PS50995">
    <property type="entry name" value="HTH_MARR_2"/>
    <property type="match status" value="1"/>
</dbReference>
<dbReference type="GO" id="GO:0003677">
    <property type="term" value="F:DNA binding"/>
    <property type="evidence" value="ECO:0007669"/>
    <property type="project" value="UniProtKB-KW"/>
</dbReference>
<sequence>MEKLFNKERLTFRLNLLASEAIEVNDETFNLFLGLAIRDVRVLRIIDDRPGITFVTLTRLANLERSRTSRIIQKLIKQNLIRRENDAGDARRFQLFATDAGAIMRKRADRLSDALEALLLAPLTAAETRVLNELLARLNGWILSNDYRSQLDDFDKGTHSAPALEGTRPAPSSADAHSE</sequence>
<evidence type="ECO:0000256" key="1">
    <source>
        <dbReference type="ARBA" id="ARBA00023015"/>
    </source>
</evidence>
<dbReference type="Proteomes" id="UP000003113">
    <property type="component" value="Unassembled WGS sequence"/>
</dbReference>